<keyword evidence="6 9" id="KW-0067">ATP-binding</keyword>
<evidence type="ECO:0000256" key="1">
    <source>
        <dbReference type="ARBA" id="ARBA00012513"/>
    </source>
</evidence>
<keyword evidence="3 12" id="KW-0808">Transferase</keyword>
<protein>
    <recommendedName>
        <fullName evidence="1">non-specific serine/threonine protein kinase</fullName>
        <ecNumber evidence="1">2.7.11.1</ecNumber>
    </recommendedName>
</protein>
<feature type="region of interest" description="Disordered" evidence="10">
    <location>
        <begin position="2164"/>
        <end position="2196"/>
    </location>
</feature>
<keyword evidence="4 9" id="KW-0547">Nucleotide-binding</keyword>
<evidence type="ECO:0000256" key="4">
    <source>
        <dbReference type="ARBA" id="ARBA00022741"/>
    </source>
</evidence>
<reference evidence="12 13" key="1">
    <citation type="journal article" date="2022" name="bioRxiv">
        <title>Genomics of Preaxostyla Flagellates Illuminates Evolutionary Transitions and the Path Towards Mitochondrial Loss.</title>
        <authorList>
            <person name="Novak L.V.F."/>
            <person name="Treitli S.C."/>
            <person name="Pyrih J."/>
            <person name="Halakuc P."/>
            <person name="Pipaliya S.V."/>
            <person name="Vacek V."/>
            <person name="Brzon O."/>
            <person name="Soukal P."/>
            <person name="Eme L."/>
            <person name="Dacks J.B."/>
            <person name="Karnkowska A."/>
            <person name="Elias M."/>
            <person name="Hampl V."/>
        </authorList>
    </citation>
    <scope>NUCLEOTIDE SEQUENCE [LARGE SCALE GENOMIC DNA]</scope>
    <source>
        <strain evidence="12">NAU3</strain>
        <tissue evidence="12">Gut</tissue>
    </source>
</reference>
<comment type="catalytic activity">
    <reaction evidence="8">
        <text>L-seryl-[protein] + ATP = O-phospho-L-seryl-[protein] + ADP + H(+)</text>
        <dbReference type="Rhea" id="RHEA:17989"/>
        <dbReference type="Rhea" id="RHEA-COMP:9863"/>
        <dbReference type="Rhea" id="RHEA-COMP:11604"/>
        <dbReference type="ChEBI" id="CHEBI:15378"/>
        <dbReference type="ChEBI" id="CHEBI:29999"/>
        <dbReference type="ChEBI" id="CHEBI:30616"/>
        <dbReference type="ChEBI" id="CHEBI:83421"/>
        <dbReference type="ChEBI" id="CHEBI:456216"/>
        <dbReference type="EC" id="2.7.11.1"/>
    </reaction>
</comment>
<keyword evidence="13" id="KW-1185">Reference proteome</keyword>
<evidence type="ECO:0000256" key="9">
    <source>
        <dbReference type="PROSITE-ProRule" id="PRU10141"/>
    </source>
</evidence>
<dbReference type="Gene3D" id="1.10.510.10">
    <property type="entry name" value="Transferase(Phosphotransferase) domain 1"/>
    <property type="match status" value="1"/>
</dbReference>
<comment type="catalytic activity">
    <reaction evidence="7">
        <text>L-threonyl-[protein] + ATP = O-phospho-L-threonyl-[protein] + ADP + H(+)</text>
        <dbReference type="Rhea" id="RHEA:46608"/>
        <dbReference type="Rhea" id="RHEA-COMP:11060"/>
        <dbReference type="Rhea" id="RHEA-COMP:11605"/>
        <dbReference type="ChEBI" id="CHEBI:15378"/>
        <dbReference type="ChEBI" id="CHEBI:30013"/>
        <dbReference type="ChEBI" id="CHEBI:30616"/>
        <dbReference type="ChEBI" id="CHEBI:61977"/>
        <dbReference type="ChEBI" id="CHEBI:456216"/>
        <dbReference type="EC" id="2.7.11.1"/>
    </reaction>
</comment>
<dbReference type="PROSITE" id="PS00108">
    <property type="entry name" value="PROTEIN_KINASE_ST"/>
    <property type="match status" value="1"/>
</dbReference>
<proteinExistence type="predicted"/>
<evidence type="ECO:0000256" key="5">
    <source>
        <dbReference type="ARBA" id="ARBA00022777"/>
    </source>
</evidence>
<dbReference type="PROSITE" id="PS00107">
    <property type="entry name" value="PROTEIN_KINASE_ATP"/>
    <property type="match status" value="1"/>
</dbReference>
<dbReference type="PANTHER" id="PTHR24054">
    <property type="entry name" value="CASEIN KINASE II SUBUNIT ALPHA"/>
    <property type="match status" value="1"/>
</dbReference>
<dbReference type="InterPro" id="IPR008271">
    <property type="entry name" value="Ser/Thr_kinase_AS"/>
</dbReference>
<feature type="region of interest" description="Disordered" evidence="10">
    <location>
        <begin position="2724"/>
        <end position="2762"/>
    </location>
</feature>
<feature type="compositionally biased region" description="Acidic residues" evidence="10">
    <location>
        <begin position="2747"/>
        <end position="2756"/>
    </location>
</feature>
<feature type="compositionally biased region" description="Basic and acidic residues" evidence="10">
    <location>
        <begin position="2164"/>
        <end position="2185"/>
    </location>
</feature>
<dbReference type="CDD" id="cd14132">
    <property type="entry name" value="STKc_CK2_alpha"/>
    <property type="match status" value="1"/>
</dbReference>
<dbReference type="PROSITE" id="PS50011">
    <property type="entry name" value="PROTEIN_KINASE_DOM"/>
    <property type="match status" value="1"/>
</dbReference>
<feature type="compositionally biased region" description="Polar residues" evidence="10">
    <location>
        <begin position="2078"/>
        <end position="2090"/>
    </location>
</feature>
<gene>
    <name evidence="12" type="ORF">BLNAU_450</name>
</gene>
<dbReference type="SMART" id="SM00220">
    <property type="entry name" value="S_TKc"/>
    <property type="match status" value="1"/>
</dbReference>
<organism evidence="12 13">
    <name type="scientific">Blattamonas nauphoetae</name>
    <dbReference type="NCBI Taxonomy" id="2049346"/>
    <lineage>
        <taxon>Eukaryota</taxon>
        <taxon>Metamonada</taxon>
        <taxon>Preaxostyla</taxon>
        <taxon>Oxymonadida</taxon>
        <taxon>Blattamonas</taxon>
    </lineage>
</organism>
<dbReference type="InterPro" id="IPR000719">
    <property type="entry name" value="Prot_kinase_dom"/>
</dbReference>
<accession>A0ABQ9YLV8</accession>
<evidence type="ECO:0000256" key="8">
    <source>
        <dbReference type="ARBA" id="ARBA00048679"/>
    </source>
</evidence>
<evidence type="ECO:0000256" key="7">
    <source>
        <dbReference type="ARBA" id="ARBA00047899"/>
    </source>
</evidence>
<evidence type="ECO:0000313" key="12">
    <source>
        <dbReference type="EMBL" id="KAK2964534.1"/>
    </source>
</evidence>
<dbReference type="Pfam" id="PF00069">
    <property type="entry name" value="Pkinase"/>
    <property type="match status" value="1"/>
</dbReference>
<evidence type="ECO:0000313" key="13">
    <source>
        <dbReference type="Proteomes" id="UP001281761"/>
    </source>
</evidence>
<evidence type="ECO:0000256" key="2">
    <source>
        <dbReference type="ARBA" id="ARBA00022527"/>
    </source>
</evidence>
<evidence type="ECO:0000256" key="6">
    <source>
        <dbReference type="ARBA" id="ARBA00022840"/>
    </source>
</evidence>
<dbReference type="PANTHER" id="PTHR24054:SF0">
    <property type="entry name" value="CASEIN KINASE II SUBUNIT ALPHA"/>
    <property type="match status" value="1"/>
</dbReference>
<comment type="caution">
    <text evidence="12">The sequence shown here is derived from an EMBL/GenBank/DDBJ whole genome shotgun (WGS) entry which is preliminary data.</text>
</comment>
<dbReference type="EMBL" id="JARBJD010000002">
    <property type="protein sequence ID" value="KAK2964534.1"/>
    <property type="molecule type" value="Genomic_DNA"/>
</dbReference>
<dbReference type="InterPro" id="IPR017441">
    <property type="entry name" value="Protein_kinase_ATP_BS"/>
</dbReference>
<feature type="region of interest" description="Disordered" evidence="10">
    <location>
        <begin position="2078"/>
        <end position="2118"/>
    </location>
</feature>
<sequence length="2762" mass="309567">MSGEVDIETEQVEFSQLEREEIIQFSNAVYLDELDSNLFDFYLHERLCLIESHIALVLRSKKTYDHDHSTIRAWIQRLEEIINSTNEDDLMRPPPVGSDLFDELDSTKLNVSQTQTPIRPIMKTSIPLSIPHSTHSEQSTLLTPVRPSSILGQDDQMISSMNHLSTTKLTSFGYSIQRALEFCLENLQHFDERYSSLDFIHQFKLRSTIFEEIRLLFDLMYTCIQCDIYCPLGTDYASWIVFTRDFIKSLGALITNVSIPDSTEHHNAEHYLTDAQHFSTICFHAIVGLIQGLRFPSHSTLDLVNSATQPKSLSPHSEISRSNTPFSFVSSTTFQSVNTRSGQSSVVYDELPHQFTDSQSIQRINSVMFQWLMKSDDNSVRVSISTTHGQTQEVSFSSLITPIVMGWSSCLLYADSRNLFDSDHSESGSPFENDFVLKTSLERRQESKQNQTATQFLTHCFPHHPFNLLHLFVLNEKHSSTINLHQTIQAHINDAFSSTIFDFLGWVVSTITSTKPLLKTPLTLPAFPSSSQINSSLNQSSTFLDSILSHESIPIQFSQSTEQLISLVTNLNQSFSSSLPQSEELATLTSSLFKGNESLAQQFWYLNTSGREPVQAQIASSFPVSPSSFLDFLTSLASSHCQGDIIDMLNQLRTLTFSLPLLPLLKEGTFHLSNSQPPHLLFTLTRNLTVNRTTLLPSTVGEIKTVNDESSFKQSATTKQALDSLQDVELLYQPLLQQMTGMTVEIQFLIPKGSNGWKHIVEPLFNLKQQAFHSHQTISILNSTLDFFDAFIGEEGDWTTSLNQTLSQFIPTDQTNRPSKNGIPSSLFILMKNTFSTLAGFLSATHHPNTTSMLLLTASKTLNILSRTLPYSTIIESDFTTISVGAKLILSSSFIHSDLTTLLQSFTTFCEAGLTLISHGSASASPDLSPDALDPIVEVLVQDVLPNVQSSSVLLLTEIYSILSLIFHFLPPDLDLNASISQRPFPDGTIPRLSIFDSPSSHFRFVIANILSTDRLTFSFVMNTVAWLGEEEWKECKSRMEASSIELGPSQSNPKVTALIQALDVISGFLECCENTVICDQEKQIPQTDISSLMHSVLSIFTSHSLTLAQTHGTTQFISFISQLLCSNNDSIVNSVASSRASNLCNGFETRINVVDSLFSSSTLTASTSITLGIDLDSAEEHSQWEQMVGLMIRELGKMSPPNLLSIEKELDELTKQTLAELCRNSSIAILNSILSSQLLSLDDLPTIFTTIQDVTPVLSTIVEELVNTSSYHPLVETVCRLFGFQLSDCRTLQKKLSQADLVFTSPESFGFDIHTALLPILISQVKPSRREFLGQAARTIEIELTKNDQTTMQTRCSVIQKLCEIQTAVIRSFKMEQLHSASNIFSLTAHFHKLIDSTSSLSEQIVPAPPLLFSLSLLRSNTVLINSILVTESLNITLPSLLLSSSALMFIIPDPPRNNPFTALFCHTLDDEIHLATLQDESDQRPSLLSSNLLQSQILLPSQSTPYSDLFHVKEVIEDSDEDDDAWGRIDDTPAPADLMENDSQLLVKSSHDPRARINVLRPFGLRRLNHLLRLCSMAQNDPQKSEFLTVALVMISVAVEKIPLTNRFMWSRGCGKPITEFDLKVTLASDKGEVVQKFLGVIWRIIDHARQSLCQFLVHPITEDQLNDFLTSDFNHSFLLVVFAIGSISSLLQAHSAFGPLLTLSTVLSLLSITIKLLLSPLTIKVQNRLSHPPNPSFIGSVSSTTNARQLSFPQSQARNDHVTFSFLEWCVWKKDALVIDCCKEIMKALVGCCMWKCEQGMEEPRIEQIINNESGPSPLMPCSVLLSAFLSSLVNNTPSRRQALVNIRTPNLNLLTIQRKEELDFSFGGSPINITSGDRTQTPIKRCTALVQNALTPVKGRREPELYLSTPKTGKQTHHNSMIEEAWTIQKENRAIVSSNVYISQQNTKPDETIIQTPPALSFNSDKSRKTETVITTKLLSDLSKQDIGTIQNQLVVIDSQRDESDQFLSPALFHAIIFTLPQIVSNFSSKSRIEAKSLLDNLRFLSALTHSLYSMLEGSIDEYFERIVTDSPETNKITSVPSMSPSRQKDSEGTPLHHSGSMTGESIETGLSPGSGMMSKFGRSWKFHSGGGLSIEAGRERLIVDTTKINQMVELWVNVEKGESGKGESRDGETDDTEKNKNSSLSSFGTPMLGKRINSSLSESDTVDADDSSFDASIRLLEGVVLCGEMIVENMKILVWGVNGLRSVPQVAATRPYWNDLGWVGELSDELLKLCTWIQRDIRGMDEIGGRVERLEGMLGGLLKRDCDQTDARMSANPNHSPKSQSWKSSVARVYPDALKQFPDEFSDPETVQIVPNSCEPYELIKKIGHGKFGEVFEGIDIRNGRMCAVKVLRPIRKKKLQREVKILGCLDQGPNIVSLYDIVRDAESKMFGFIFEEIDNDDFRELYPKLQPFEVRYYLYQILKSLDFAHSRGIMHRDIKPHNIMIDHSQHKLRVIDWGLAEFYRPGTEYNVRVASRHYKGPELLTNLRCYDYSLDIWSLGCVLAAIMFQKTPFFRGRDDEDQLVKITQVLGSDALFQYVRKYELNVQLTGKLVDQPKKDWSTFITDASAHLCTPDALDLLDRMLRFDHQERLTCKEAMNHPFFAEVRLFDNPQLSCGREISPLPALLALEMEQKTEGGVEKRKQDNYIELDYLDRVEYAHKMMSEKPLSELLQTYLEDSRGNLPSQSPSTRMHDRPVDSGDVAEDSDEDHNDPSSL</sequence>
<dbReference type="Proteomes" id="UP001281761">
    <property type="component" value="Unassembled WGS sequence"/>
</dbReference>
<dbReference type="EC" id="2.7.11.1" evidence="1"/>
<evidence type="ECO:0000259" key="11">
    <source>
        <dbReference type="PROSITE" id="PS50011"/>
    </source>
</evidence>
<keyword evidence="2" id="KW-0723">Serine/threonine-protein kinase</keyword>
<evidence type="ECO:0000256" key="3">
    <source>
        <dbReference type="ARBA" id="ARBA00022679"/>
    </source>
</evidence>
<dbReference type="InterPro" id="IPR045216">
    <property type="entry name" value="CK2_alpha"/>
</dbReference>
<dbReference type="GO" id="GO:0004674">
    <property type="term" value="F:protein serine/threonine kinase activity"/>
    <property type="evidence" value="ECO:0007669"/>
    <property type="project" value="UniProtKB-EC"/>
</dbReference>
<feature type="domain" description="Protein kinase" evidence="11">
    <location>
        <begin position="2366"/>
        <end position="2649"/>
    </location>
</feature>
<name>A0ABQ9YLV8_9EUKA</name>
<feature type="binding site" evidence="9">
    <location>
        <position position="2395"/>
    </location>
    <ligand>
        <name>ATP</name>
        <dbReference type="ChEBI" id="CHEBI:30616"/>
    </ligand>
</feature>
<keyword evidence="5 12" id="KW-0418">Kinase</keyword>
<evidence type="ECO:0000256" key="10">
    <source>
        <dbReference type="SAM" id="MobiDB-lite"/>
    </source>
</evidence>
<dbReference type="Gene3D" id="3.30.200.20">
    <property type="entry name" value="Phosphorylase Kinase, domain 1"/>
    <property type="match status" value="1"/>
</dbReference>
<dbReference type="InterPro" id="IPR011009">
    <property type="entry name" value="Kinase-like_dom_sf"/>
</dbReference>
<dbReference type="SUPFAM" id="SSF56112">
    <property type="entry name" value="Protein kinase-like (PK-like)"/>
    <property type="match status" value="1"/>
</dbReference>